<dbReference type="Proteomes" id="UP000092730">
    <property type="component" value="Chromosome 1"/>
</dbReference>
<gene>
    <name evidence="2" type="ORF">I302_04317</name>
    <name evidence="3" type="ORF">I302_100941</name>
</gene>
<keyword evidence="4" id="KW-1185">Reference proteome</keyword>
<reference evidence="3" key="4">
    <citation type="submission" date="2024-02" db="EMBL/GenBank/DDBJ databases">
        <title>Comparative genomics of Cryptococcus and Kwoniella reveals pathogenesis evolution and contrasting modes of karyotype evolution via chromosome fusion or intercentromeric recombination.</title>
        <authorList>
            <person name="Coelho M.A."/>
            <person name="David-Palma M."/>
            <person name="Shea T."/>
            <person name="Bowers K."/>
            <person name="McGinley-Smith S."/>
            <person name="Mohammad A.W."/>
            <person name="Gnirke A."/>
            <person name="Yurkov A.M."/>
            <person name="Nowrousian M."/>
            <person name="Sun S."/>
            <person name="Cuomo C.A."/>
            <person name="Heitman J."/>
        </authorList>
    </citation>
    <scope>NUCLEOTIDE SEQUENCE</scope>
    <source>
        <strain evidence="3">CBS 10118</strain>
    </source>
</reference>
<reference evidence="3" key="2">
    <citation type="submission" date="2013-07" db="EMBL/GenBank/DDBJ databases">
        <authorList>
            <consortium name="The Broad Institute Genome Sequencing Platform"/>
            <person name="Cuomo C."/>
            <person name="Litvintseva A."/>
            <person name="Chen Y."/>
            <person name="Heitman J."/>
            <person name="Sun S."/>
            <person name="Springer D."/>
            <person name="Dromer F."/>
            <person name="Young S.K."/>
            <person name="Zeng Q."/>
            <person name="Gargeya S."/>
            <person name="Fitzgerald M."/>
            <person name="Abouelleil A."/>
            <person name="Alvarado L."/>
            <person name="Berlin A.M."/>
            <person name="Chapman S.B."/>
            <person name="Dewar J."/>
            <person name="Goldberg J."/>
            <person name="Griggs A."/>
            <person name="Gujja S."/>
            <person name="Hansen M."/>
            <person name="Howarth C."/>
            <person name="Imamovic A."/>
            <person name="Larimer J."/>
            <person name="McCowan C."/>
            <person name="Murphy C."/>
            <person name="Pearson M."/>
            <person name="Priest M."/>
            <person name="Roberts A."/>
            <person name="Saif S."/>
            <person name="Shea T."/>
            <person name="Sykes S."/>
            <person name="Wortman J."/>
            <person name="Nusbaum C."/>
            <person name="Birren B."/>
        </authorList>
    </citation>
    <scope>NUCLEOTIDE SEQUENCE</scope>
    <source>
        <strain evidence="3">CBS 10118</strain>
    </source>
</reference>
<feature type="compositionally biased region" description="Basic and acidic residues" evidence="1">
    <location>
        <begin position="463"/>
        <end position="472"/>
    </location>
</feature>
<reference evidence="2" key="3">
    <citation type="submission" date="2014-01" db="EMBL/GenBank/DDBJ databases">
        <title>Evolution of pathogenesis and genome organization in the Tremellales.</title>
        <authorList>
            <person name="Cuomo C."/>
            <person name="Litvintseva A."/>
            <person name="Heitman J."/>
            <person name="Chen Y."/>
            <person name="Sun S."/>
            <person name="Springer D."/>
            <person name="Dromer F."/>
            <person name="Young S."/>
            <person name="Zeng Q."/>
            <person name="Chapman S."/>
            <person name="Gujja S."/>
            <person name="Saif S."/>
            <person name="Birren B."/>
        </authorList>
    </citation>
    <scope>NUCLEOTIDE SEQUENCE</scope>
    <source>
        <strain evidence="2">CBS 10118</strain>
    </source>
</reference>
<dbReference type="AlphaFoldDB" id="A0A1B9G6K2"/>
<dbReference type="EMBL" id="KI894020">
    <property type="protein sequence ID" value="OCF26631.1"/>
    <property type="molecule type" value="Genomic_DNA"/>
</dbReference>
<feature type="compositionally biased region" description="Low complexity" evidence="1">
    <location>
        <begin position="473"/>
        <end position="484"/>
    </location>
</feature>
<evidence type="ECO:0000313" key="3">
    <source>
        <dbReference type="EMBL" id="WVW78978.1"/>
    </source>
</evidence>
<organism evidence="2">
    <name type="scientific">Kwoniella bestiolae CBS 10118</name>
    <dbReference type="NCBI Taxonomy" id="1296100"/>
    <lineage>
        <taxon>Eukaryota</taxon>
        <taxon>Fungi</taxon>
        <taxon>Dikarya</taxon>
        <taxon>Basidiomycota</taxon>
        <taxon>Agaricomycotina</taxon>
        <taxon>Tremellomycetes</taxon>
        <taxon>Tremellales</taxon>
        <taxon>Cryptococcaceae</taxon>
        <taxon>Kwoniella</taxon>
    </lineage>
</organism>
<dbReference type="EMBL" id="CP144541">
    <property type="protein sequence ID" value="WVW78978.1"/>
    <property type="molecule type" value="Genomic_DNA"/>
</dbReference>
<protein>
    <submittedName>
        <fullName evidence="2">Uncharacterized protein</fullName>
    </submittedName>
</protein>
<evidence type="ECO:0000256" key="1">
    <source>
        <dbReference type="SAM" id="MobiDB-lite"/>
    </source>
</evidence>
<accession>A0A1B9G6K2</accession>
<dbReference type="VEuPathDB" id="FungiDB:I302_04317"/>
<name>A0A1B9G6K2_9TREE</name>
<reference evidence="2" key="1">
    <citation type="submission" date="2013-07" db="EMBL/GenBank/DDBJ databases">
        <title>The Genome Sequence of Cryptococcus bestiolae CBS10118.</title>
        <authorList>
            <consortium name="The Broad Institute Genome Sequencing Platform"/>
            <person name="Cuomo C."/>
            <person name="Litvintseva A."/>
            <person name="Chen Y."/>
            <person name="Heitman J."/>
            <person name="Sun S."/>
            <person name="Springer D."/>
            <person name="Dromer F."/>
            <person name="Young S.K."/>
            <person name="Zeng Q."/>
            <person name="Gargeya S."/>
            <person name="Fitzgerald M."/>
            <person name="Abouelleil A."/>
            <person name="Alvarado L."/>
            <person name="Berlin A.M."/>
            <person name="Chapman S.B."/>
            <person name="Dewar J."/>
            <person name="Goldberg J."/>
            <person name="Griggs A."/>
            <person name="Gujja S."/>
            <person name="Hansen M."/>
            <person name="Howarth C."/>
            <person name="Imamovic A."/>
            <person name="Larimer J."/>
            <person name="McCowan C."/>
            <person name="Murphy C."/>
            <person name="Pearson M."/>
            <person name="Priest M."/>
            <person name="Roberts A."/>
            <person name="Saif S."/>
            <person name="Shea T."/>
            <person name="Sykes S."/>
            <person name="Wortman J."/>
            <person name="Nusbaum C."/>
            <person name="Birren B."/>
        </authorList>
    </citation>
    <scope>NUCLEOTIDE SEQUENCE [LARGE SCALE GENOMIC DNA]</scope>
    <source>
        <strain evidence="2">CBS 10118</strain>
    </source>
</reference>
<feature type="region of interest" description="Disordered" evidence="1">
    <location>
        <begin position="440"/>
        <end position="495"/>
    </location>
</feature>
<feature type="region of interest" description="Disordered" evidence="1">
    <location>
        <begin position="1"/>
        <end position="45"/>
    </location>
</feature>
<dbReference type="KEGG" id="kbi:30208716"/>
<sequence>MQEHSTTVEVASHLNSDDAALSDTQASIIPLPPATPDDSTGDHDLEMDASSVIADIAHESGEAPREDLLQGTSTSRKQKPTFLGTGRLVKGIKSFSEYPEHFALGRLTWEEGAEPSEEVKDFSRAFDYEYYVPSVKAKRWIPIPQVVSDHTLPKTWSIINETFSEEARTLDEDAFFRAWERFRWECPEKSEMFDVKFVPVEVYASAHPDPAIEHPNWDWKNKGVYDFDSFEREVEDFYADGVEGSKEIVLTTSFLKKGAYLKSAAGTDTLQETPCNDKHDHAYDLCPEHGGMIQRYLQWVVPTSSAGSNNLVLPEIGFSVRLASIPGYTASKENHQRSLDFSKKIRNTYRHFPGSISVPDTEQTLDSKKRAYNTTRDLVNREARRLKDYANGIYKGDATNANHFTYLHLPPQHYQNFGDPSTLSHVSYEQYKAKPYVESEIDGDETSAPGAATPISVASYTDTQRDPRDAESSKAAVGAASSGKMQDHTSQGTVPERFNAFEYEDNHRLRQSRESEVQYTLEWLHAQSIGHMKQHGRHNVNTEAETLGATDNISRRELIGLCVTQMLAGNVPDAGAIPMMRSMIGVHSPTDDRETAVLRDLLAITSSVHGLDE</sequence>
<dbReference type="RefSeq" id="XP_019047701.1">
    <property type="nucleotide sequence ID" value="XM_019190953.1"/>
</dbReference>
<proteinExistence type="predicted"/>
<evidence type="ECO:0000313" key="4">
    <source>
        <dbReference type="Proteomes" id="UP000092730"/>
    </source>
</evidence>
<evidence type="ECO:0000313" key="2">
    <source>
        <dbReference type="EMBL" id="OCF26631.1"/>
    </source>
</evidence>
<dbReference type="GeneID" id="30208716"/>